<evidence type="ECO:0000256" key="2">
    <source>
        <dbReference type="ARBA" id="ARBA00023163"/>
    </source>
</evidence>
<dbReference type="RefSeq" id="WP_015301270.1">
    <property type="nucleotide sequence ID" value="NC_019964.1"/>
</dbReference>
<dbReference type="PANTHER" id="PTHR34236:SF1">
    <property type="entry name" value="DIMETHYL SULFOXIDE REDUCTASE TRANSCRIPTIONAL ACTIVATOR"/>
    <property type="match status" value="1"/>
</dbReference>
<dbReference type="eggNOG" id="arCOG02272">
    <property type="taxonomic scope" value="Archaea"/>
</dbReference>
<dbReference type="AlphaFoldDB" id="L0IEK4"/>
<evidence type="ECO:0000313" key="5">
    <source>
        <dbReference type="EMBL" id="AGB16656.1"/>
    </source>
</evidence>
<dbReference type="GeneID" id="14376572"/>
<keyword evidence="2" id="KW-0804">Transcription</keyword>
<sequence length="236" mass="26826">MIDVTMDMEQYDCPFIETTDDHDVTFRALQWDFDSATRELETRMMVEGRSRNSLESGLSTLQTHGNMHQCELFKKHDDVALIKTTIAETNAMRVIRNNGGFITGPFEIEAGSERWEVGFDDATVADDTLAELEVNNEFTVEERHGLELDPMFDLMKNTDAAETLLEACRQLSETERQTLAVAAEKGYFNQPRGATLQMLANEFDVSDTAVSKNVRRAERKILKRVVDAMDTIEDTR</sequence>
<name>L0IEK4_HALRX</name>
<dbReference type="EMBL" id="CP003050">
    <property type="protein sequence ID" value="AGB16656.1"/>
    <property type="molecule type" value="Genomic_DNA"/>
</dbReference>
<evidence type="ECO:0000256" key="1">
    <source>
        <dbReference type="ARBA" id="ARBA00023015"/>
    </source>
</evidence>
<feature type="domain" description="HVO-2525 N-terminal" evidence="4">
    <location>
        <begin position="3"/>
        <end position="138"/>
    </location>
</feature>
<dbReference type="KEGG" id="hru:Halru_2064"/>
<dbReference type="PANTHER" id="PTHR34236">
    <property type="entry name" value="DIMETHYL SULFOXIDE REDUCTASE TRANSCRIPTIONAL ACTIVATOR"/>
    <property type="match status" value="1"/>
</dbReference>
<dbReference type="InterPro" id="IPR056486">
    <property type="entry name" value="HVO_2525_N"/>
</dbReference>
<dbReference type="Proteomes" id="UP000010846">
    <property type="component" value="Chromosome"/>
</dbReference>
<feature type="domain" description="HTH bat-type" evidence="3">
    <location>
        <begin position="171"/>
        <end position="223"/>
    </location>
</feature>
<evidence type="ECO:0000259" key="3">
    <source>
        <dbReference type="Pfam" id="PF04967"/>
    </source>
</evidence>
<dbReference type="Pfam" id="PF04967">
    <property type="entry name" value="HTH_10"/>
    <property type="match status" value="1"/>
</dbReference>
<reference evidence="5" key="1">
    <citation type="submission" date="2011-09" db="EMBL/GenBank/DDBJ databases">
        <title>Complete sequence of Halovivax ruber XH-70.</title>
        <authorList>
            <consortium name="US DOE Joint Genome Institute"/>
            <person name="Lucas S."/>
            <person name="Han J."/>
            <person name="Lapidus A."/>
            <person name="Cheng J.-F."/>
            <person name="Goodwin L."/>
            <person name="Pitluck S."/>
            <person name="Peters L."/>
            <person name="Mikhailova N."/>
            <person name="Davenport K."/>
            <person name="Detter J.C."/>
            <person name="Han C."/>
            <person name="Tapia R."/>
            <person name="Land M."/>
            <person name="Hauser L."/>
            <person name="Kyrpides N."/>
            <person name="Ivanova N."/>
            <person name="Pagani I."/>
            <person name="Sproer C."/>
            <person name="Anderson I."/>
            <person name="Woyke T."/>
        </authorList>
    </citation>
    <scope>NUCLEOTIDE SEQUENCE</scope>
    <source>
        <strain evidence="5">XH-70</strain>
    </source>
</reference>
<keyword evidence="6" id="KW-1185">Reference proteome</keyword>
<accession>L0IEK4</accession>
<dbReference type="OrthoDB" id="194721at2157"/>
<dbReference type="Pfam" id="PF24279">
    <property type="entry name" value="HVO_2525_N"/>
    <property type="match status" value="1"/>
</dbReference>
<organism evidence="5 6">
    <name type="scientific">Halovivax ruber (strain DSM 18193 / JCM 13892 / XH-70)</name>
    <dbReference type="NCBI Taxonomy" id="797302"/>
    <lineage>
        <taxon>Archaea</taxon>
        <taxon>Methanobacteriati</taxon>
        <taxon>Methanobacteriota</taxon>
        <taxon>Stenosarchaea group</taxon>
        <taxon>Halobacteria</taxon>
        <taxon>Halobacteriales</taxon>
        <taxon>Natrialbaceae</taxon>
        <taxon>Halovivax</taxon>
    </lineage>
</organism>
<proteinExistence type="predicted"/>
<protein>
    <submittedName>
        <fullName evidence="5">Putative DNA binding protein</fullName>
    </submittedName>
</protein>
<evidence type="ECO:0000313" key="6">
    <source>
        <dbReference type="Proteomes" id="UP000010846"/>
    </source>
</evidence>
<evidence type="ECO:0000259" key="4">
    <source>
        <dbReference type="Pfam" id="PF24279"/>
    </source>
</evidence>
<gene>
    <name evidence="5" type="ordered locus">Halru_2064</name>
</gene>
<dbReference type="InterPro" id="IPR007050">
    <property type="entry name" value="HTH_bacterioopsin"/>
</dbReference>
<keyword evidence="1" id="KW-0805">Transcription regulation</keyword>
<dbReference type="HOGENOM" id="CLU_099316_0_0_2"/>
<dbReference type="STRING" id="797302.Halru_2064"/>